<dbReference type="GO" id="GO:0016491">
    <property type="term" value="F:oxidoreductase activity"/>
    <property type="evidence" value="ECO:0007669"/>
    <property type="project" value="InterPro"/>
</dbReference>
<evidence type="ECO:0000313" key="3">
    <source>
        <dbReference type="Proteomes" id="UP000240542"/>
    </source>
</evidence>
<protein>
    <submittedName>
        <fullName evidence="2">Uncharacterized protein</fullName>
    </submittedName>
</protein>
<keyword evidence="3" id="KW-1185">Reference proteome</keyword>
<reference evidence="2 3" key="1">
    <citation type="submission" date="2018-03" db="EMBL/GenBank/DDBJ databases">
        <title>Genomic Encyclopedia of Archaeal and Bacterial Type Strains, Phase II (KMG-II): from individual species to whole genera.</title>
        <authorList>
            <person name="Goeker M."/>
        </authorList>
    </citation>
    <scope>NUCLEOTIDE SEQUENCE [LARGE SCALE GENOMIC DNA]</scope>
    <source>
        <strain evidence="2 3">DSM 45312</strain>
    </source>
</reference>
<dbReference type="SUPFAM" id="SSF89733">
    <property type="entry name" value="L-sulfolactate dehydrogenase-like"/>
    <property type="match status" value="1"/>
</dbReference>
<dbReference type="InterPro" id="IPR036111">
    <property type="entry name" value="Mal/L-sulfo/L-lacto_DH-like_sf"/>
</dbReference>
<dbReference type="AlphaFoldDB" id="A0A2P8DKG9"/>
<sequence>MTHHTEPRGGLRVSVRELKLTAERHLMLHGVPKGVRPAVRDLVADAEALGLGALEWLDRPPRDGWRPPRRRAPGGAAVDAGGVPSLFVAPLLLDLVIAAADRDGGAVLDVTGAPDPALLGALVPAAHRYGARLEAAVTGPDSARLRHLGAAAPTAADRAAAPHGGRHLTAAVHGGFDVDAALWWRLYHRSNDALTEDTPLSRGHAGALPAPGSGAPAASGTDPDYVAAGSG</sequence>
<dbReference type="EMBL" id="PYGA01000007">
    <property type="protein sequence ID" value="PSK97699.1"/>
    <property type="molecule type" value="Genomic_DNA"/>
</dbReference>
<gene>
    <name evidence="2" type="ORF">CLV63_10792</name>
</gene>
<evidence type="ECO:0000256" key="1">
    <source>
        <dbReference type="SAM" id="MobiDB-lite"/>
    </source>
</evidence>
<feature type="region of interest" description="Disordered" evidence="1">
    <location>
        <begin position="197"/>
        <end position="231"/>
    </location>
</feature>
<accession>A0A2P8DKG9</accession>
<comment type="caution">
    <text evidence="2">The sequence shown here is derived from an EMBL/GenBank/DDBJ whole genome shotgun (WGS) entry which is preliminary data.</text>
</comment>
<name>A0A2P8DKG9_9ACTN</name>
<proteinExistence type="predicted"/>
<dbReference type="Proteomes" id="UP000240542">
    <property type="component" value="Unassembled WGS sequence"/>
</dbReference>
<organism evidence="2 3">
    <name type="scientific">Murinocardiopsis flavida</name>
    <dbReference type="NCBI Taxonomy" id="645275"/>
    <lineage>
        <taxon>Bacteria</taxon>
        <taxon>Bacillati</taxon>
        <taxon>Actinomycetota</taxon>
        <taxon>Actinomycetes</taxon>
        <taxon>Streptosporangiales</taxon>
        <taxon>Nocardiopsidaceae</taxon>
        <taxon>Murinocardiopsis</taxon>
    </lineage>
</organism>
<dbReference type="RefSeq" id="WP_106583043.1">
    <property type="nucleotide sequence ID" value="NZ_PYGA01000007.1"/>
</dbReference>
<feature type="compositionally biased region" description="Low complexity" evidence="1">
    <location>
        <begin position="205"/>
        <end position="220"/>
    </location>
</feature>
<dbReference type="OrthoDB" id="7852436at2"/>
<evidence type="ECO:0000313" key="2">
    <source>
        <dbReference type="EMBL" id="PSK97699.1"/>
    </source>
</evidence>